<feature type="chain" id="PRO_5006918285" description="Antibiotic biosynthesis monooxygenase" evidence="1">
    <location>
        <begin position="22"/>
        <end position="246"/>
    </location>
</feature>
<dbReference type="PATRIC" id="fig|452.5.peg.1171"/>
<organism evidence="2 3">
    <name type="scientific">Legionella spiritensis</name>
    <dbReference type="NCBI Taxonomy" id="452"/>
    <lineage>
        <taxon>Bacteria</taxon>
        <taxon>Pseudomonadati</taxon>
        <taxon>Pseudomonadota</taxon>
        <taxon>Gammaproteobacteria</taxon>
        <taxon>Legionellales</taxon>
        <taxon>Legionellaceae</taxon>
        <taxon>Legionella</taxon>
    </lineage>
</organism>
<sequence length="246" mass="27428">MKIKLFTICALTLGLITSTYASETLMKINAETIHKATYINMISMQNSKSTFEQFLKDGAQLVRQTEPNTALWFALKNDASLSIFDIFFNEKGREQHFAGQVANALKENASHLVKGGWEQGVLHNVSNYDLVSSNDFHKDKALTAKEASYIVFKVKPGKNHGLEILLKEGSQLINKTEPETYFWVALKTDKDTYAIFDAFHDKAAQKAHFSGKVASALQQNAENLIVGGWEKGVLPNVHNFQIIASS</sequence>
<dbReference type="SUPFAM" id="SSF54909">
    <property type="entry name" value="Dimeric alpha+beta barrel"/>
    <property type="match status" value="2"/>
</dbReference>
<accession>A0A0W0Z556</accession>
<dbReference type="EMBL" id="LNYX01000013">
    <property type="protein sequence ID" value="KTD64260.1"/>
    <property type="molecule type" value="Genomic_DNA"/>
</dbReference>
<protein>
    <recommendedName>
        <fullName evidence="4">Antibiotic biosynthesis monooxygenase</fullName>
    </recommendedName>
</protein>
<comment type="caution">
    <text evidence="2">The sequence shown here is derived from an EMBL/GenBank/DDBJ whole genome shotgun (WGS) entry which is preliminary data.</text>
</comment>
<evidence type="ECO:0008006" key="4">
    <source>
        <dbReference type="Google" id="ProtNLM"/>
    </source>
</evidence>
<dbReference type="InterPro" id="IPR011008">
    <property type="entry name" value="Dimeric_a/b-barrel"/>
</dbReference>
<dbReference type="Gene3D" id="3.30.70.100">
    <property type="match status" value="2"/>
</dbReference>
<evidence type="ECO:0000313" key="2">
    <source>
        <dbReference type="EMBL" id="KTD64260.1"/>
    </source>
</evidence>
<keyword evidence="3" id="KW-1185">Reference proteome</keyword>
<evidence type="ECO:0000256" key="1">
    <source>
        <dbReference type="SAM" id="SignalP"/>
    </source>
</evidence>
<proteinExistence type="predicted"/>
<dbReference type="AlphaFoldDB" id="A0A0W0Z556"/>
<name>A0A0W0Z556_LEGSP</name>
<reference evidence="2 3" key="1">
    <citation type="submission" date="2015-11" db="EMBL/GenBank/DDBJ databases">
        <title>Genomic analysis of 38 Legionella species identifies large and diverse effector repertoires.</title>
        <authorList>
            <person name="Burstein D."/>
            <person name="Amaro F."/>
            <person name="Zusman T."/>
            <person name="Lifshitz Z."/>
            <person name="Cohen O."/>
            <person name="Gilbert J.A."/>
            <person name="Pupko T."/>
            <person name="Shuman H.A."/>
            <person name="Segal G."/>
        </authorList>
    </citation>
    <scope>NUCLEOTIDE SEQUENCE [LARGE SCALE GENOMIC DNA]</scope>
    <source>
        <strain evidence="2 3">Mt.St.Helens-9</strain>
    </source>
</reference>
<keyword evidence="1" id="KW-0732">Signal</keyword>
<dbReference type="RefSeq" id="WP_231950617.1">
    <property type="nucleotide sequence ID" value="NZ_CAAAII010000019.1"/>
</dbReference>
<evidence type="ECO:0000313" key="3">
    <source>
        <dbReference type="Proteomes" id="UP000054877"/>
    </source>
</evidence>
<dbReference type="Proteomes" id="UP000054877">
    <property type="component" value="Unassembled WGS sequence"/>
</dbReference>
<gene>
    <name evidence="2" type="ORF">Lspi_1067</name>
</gene>
<feature type="signal peptide" evidence="1">
    <location>
        <begin position="1"/>
        <end position="21"/>
    </location>
</feature>